<proteinExistence type="predicted"/>
<evidence type="ECO:0008006" key="3">
    <source>
        <dbReference type="Google" id="ProtNLM"/>
    </source>
</evidence>
<feature type="non-terminal residue" evidence="1">
    <location>
        <position position="1"/>
    </location>
</feature>
<evidence type="ECO:0000313" key="1">
    <source>
        <dbReference type="EMBL" id="SBS92314.1"/>
    </source>
</evidence>
<dbReference type="AlphaFoldDB" id="A0A1A8WJL3"/>
<name>A0A1A8WJL3_PLAOA</name>
<sequence>FTPLGTWIHAHLVRKKISRGDADAETLDEILEEKYKTEDDNSLVNMHNIGYNSIDYS</sequence>
<evidence type="ECO:0000313" key="2">
    <source>
        <dbReference type="Proteomes" id="UP000078560"/>
    </source>
</evidence>
<reference evidence="2" key="1">
    <citation type="submission" date="2016-05" db="EMBL/GenBank/DDBJ databases">
        <authorList>
            <person name="Naeem Raeece"/>
        </authorList>
    </citation>
    <scope>NUCLEOTIDE SEQUENCE [LARGE SCALE GENOMIC DNA]</scope>
</reference>
<protein>
    <recommendedName>
        <fullName evidence="3">PIR Superfamily Protein</fullName>
    </recommendedName>
</protein>
<gene>
    <name evidence="1" type="ORF">POVCU2_0073420</name>
</gene>
<organism evidence="1 2">
    <name type="scientific">Plasmodium ovale curtisi</name>
    <dbReference type="NCBI Taxonomy" id="864141"/>
    <lineage>
        <taxon>Eukaryota</taxon>
        <taxon>Sar</taxon>
        <taxon>Alveolata</taxon>
        <taxon>Apicomplexa</taxon>
        <taxon>Aconoidasida</taxon>
        <taxon>Haemosporida</taxon>
        <taxon>Plasmodiidae</taxon>
        <taxon>Plasmodium</taxon>
        <taxon>Plasmodium (Plasmodium)</taxon>
    </lineage>
</organism>
<accession>A0A1A8WJL3</accession>
<dbReference type="Proteomes" id="UP000078560">
    <property type="component" value="Unassembled WGS sequence"/>
</dbReference>
<dbReference type="EMBL" id="FLQU01001271">
    <property type="protein sequence ID" value="SBS92314.1"/>
    <property type="molecule type" value="Genomic_DNA"/>
</dbReference>